<evidence type="ECO:0000256" key="2">
    <source>
        <dbReference type="PIRSR" id="PIRSR000137-2"/>
    </source>
</evidence>
<gene>
    <name evidence="4" type="ORF">PHAECO_LOCUS6025</name>
</gene>
<dbReference type="Pfam" id="PF05199">
    <property type="entry name" value="GMC_oxred_C"/>
    <property type="match status" value="1"/>
</dbReference>
<reference evidence="4" key="1">
    <citation type="submission" date="2022-01" db="EMBL/GenBank/DDBJ databases">
        <authorList>
            <person name="King R."/>
        </authorList>
    </citation>
    <scope>NUCLEOTIDE SEQUENCE</scope>
</reference>
<keyword evidence="5" id="KW-1185">Reference proteome</keyword>
<dbReference type="PROSITE" id="PS00624">
    <property type="entry name" value="GMC_OXRED_2"/>
    <property type="match status" value="1"/>
</dbReference>
<accession>A0A9P0DNF2</accession>
<protein>
    <recommendedName>
        <fullName evidence="3">Glucose-methanol-choline oxidoreductase N-terminal domain-containing protein</fullName>
    </recommendedName>
</protein>
<feature type="domain" description="Glucose-methanol-choline oxidoreductase N-terminal" evidence="3">
    <location>
        <begin position="331"/>
        <end position="345"/>
    </location>
</feature>
<dbReference type="Proteomes" id="UP001153737">
    <property type="component" value="Chromosome 2"/>
</dbReference>
<evidence type="ECO:0000256" key="1">
    <source>
        <dbReference type="ARBA" id="ARBA00010790"/>
    </source>
</evidence>
<reference evidence="4" key="2">
    <citation type="submission" date="2022-10" db="EMBL/GenBank/DDBJ databases">
        <authorList>
            <consortium name="ENA_rothamsted_submissions"/>
            <consortium name="culmorum"/>
            <person name="King R."/>
        </authorList>
    </citation>
    <scope>NUCLEOTIDE SEQUENCE</scope>
</reference>
<dbReference type="SUPFAM" id="SSF51905">
    <property type="entry name" value="FAD/NAD(P)-binding domain"/>
    <property type="match status" value="1"/>
</dbReference>
<evidence type="ECO:0000259" key="3">
    <source>
        <dbReference type="PROSITE" id="PS00624"/>
    </source>
</evidence>
<organism evidence="4 5">
    <name type="scientific">Phaedon cochleariae</name>
    <name type="common">Mustard beetle</name>
    <dbReference type="NCBI Taxonomy" id="80249"/>
    <lineage>
        <taxon>Eukaryota</taxon>
        <taxon>Metazoa</taxon>
        <taxon>Ecdysozoa</taxon>
        <taxon>Arthropoda</taxon>
        <taxon>Hexapoda</taxon>
        <taxon>Insecta</taxon>
        <taxon>Pterygota</taxon>
        <taxon>Neoptera</taxon>
        <taxon>Endopterygota</taxon>
        <taxon>Coleoptera</taxon>
        <taxon>Polyphaga</taxon>
        <taxon>Cucujiformia</taxon>
        <taxon>Chrysomeloidea</taxon>
        <taxon>Chrysomelidae</taxon>
        <taxon>Chrysomelinae</taxon>
        <taxon>Chrysomelini</taxon>
        <taxon>Phaedon</taxon>
    </lineage>
</organism>
<feature type="binding site" evidence="2">
    <location>
        <position position="155"/>
    </location>
    <ligand>
        <name>FAD</name>
        <dbReference type="ChEBI" id="CHEBI:57692"/>
    </ligand>
</feature>
<comment type="cofactor">
    <cofactor evidence="2">
        <name>FAD</name>
        <dbReference type="ChEBI" id="CHEBI:57692"/>
    </cofactor>
</comment>
<evidence type="ECO:0000313" key="5">
    <source>
        <dbReference type="Proteomes" id="UP001153737"/>
    </source>
</evidence>
<keyword evidence="2" id="KW-0285">Flavoprotein</keyword>
<dbReference type="SUPFAM" id="SSF54373">
    <property type="entry name" value="FAD-linked reductases, C-terminal domain"/>
    <property type="match status" value="1"/>
</dbReference>
<dbReference type="AlphaFoldDB" id="A0A9P0DNF2"/>
<dbReference type="GO" id="GO:0050660">
    <property type="term" value="F:flavin adenine dinucleotide binding"/>
    <property type="evidence" value="ECO:0007669"/>
    <property type="project" value="InterPro"/>
</dbReference>
<keyword evidence="2" id="KW-0274">FAD</keyword>
<dbReference type="EMBL" id="OU896708">
    <property type="protein sequence ID" value="CAH1155694.1"/>
    <property type="molecule type" value="Genomic_DNA"/>
</dbReference>
<dbReference type="OrthoDB" id="6086604at2759"/>
<dbReference type="PANTHER" id="PTHR11552">
    <property type="entry name" value="GLUCOSE-METHANOL-CHOLINE GMC OXIDOREDUCTASE"/>
    <property type="match status" value="1"/>
</dbReference>
<sequence>MSACGCESTAYYGPNLHEACPGANFIVFMSLVDAVVRSLCDVSQVCERVTPRTVPELEYDFIVIGTGAGGATAAGRLAEEARWKILVLEAGPETPVGMNLPVMNHPFDSGQDIHWGITSDFNKPSIVDWGYKTEPESVACQGFPDKRCSYFRPKVVGGSTTITGSYLRGLPRDYDEWEAMGNKGWGYKDVLPFFKRSENNTEMEKRNLDPAFHGTNGPLTIESYGWEPPIHQDFLDVAKSQGYAVSVDLNDATKGTGFSRMQGNVRHGVRQSAAAAFLHPHRDNPNLHLMVNSTVTKLTFEDHDQVSGVEFTYQGQTHRVKATKEVILAAGPINTPHLLMVSGVGPKEELEKVGIKVIHELEGVGKNLTDHVSLGLIYDMIALGLHFNGMNINNVNRYKNGREGVFSAPGMRPITARVNSSQTDASDPDLLFMFLGFIPKCGRTGSPQEFFDPEHPDDPNDFRISPTVINPKSRGHVSLNSSNPLDKPLVTGNYLTVEHDQKLLLEGIRMVNKYVLTSDVFKAKYGLALKKGIYGDCDQKHEHDSDEYWICAMKHETLIAQHLTSSCRMGPSSDKFAVVNQQLQVHGLKNLRIADESVFPKTISSDPWATTMMIGERAAEFVKEKHGN</sequence>
<evidence type="ECO:0000313" key="4">
    <source>
        <dbReference type="EMBL" id="CAH1155694.1"/>
    </source>
</evidence>
<dbReference type="InterPro" id="IPR012132">
    <property type="entry name" value="GMC_OxRdtase"/>
</dbReference>
<name>A0A9P0DNF2_PHACE</name>
<dbReference type="InterPro" id="IPR036188">
    <property type="entry name" value="FAD/NAD-bd_sf"/>
</dbReference>
<dbReference type="InterPro" id="IPR000172">
    <property type="entry name" value="GMC_OxRdtase_N"/>
</dbReference>
<feature type="binding site" evidence="2">
    <location>
        <position position="295"/>
    </location>
    <ligand>
        <name>FAD</name>
        <dbReference type="ChEBI" id="CHEBI:57692"/>
    </ligand>
</feature>
<dbReference type="Gene3D" id="3.50.50.60">
    <property type="entry name" value="FAD/NAD(P)-binding domain"/>
    <property type="match status" value="1"/>
</dbReference>
<comment type="similarity">
    <text evidence="1">Belongs to the GMC oxidoreductase family.</text>
</comment>
<proteinExistence type="inferred from homology"/>
<dbReference type="Gene3D" id="3.30.560.10">
    <property type="entry name" value="Glucose Oxidase, domain 3"/>
    <property type="match status" value="1"/>
</dbReference>
<dbReference type="PIRSF" id="PIRSF000137">
    <property type="entry name" value="Alcohol_oxidase"/>
    <property type="match status" value="1"/>
</dbReference>
<dbReference type="PANTHER" id="PTHR11552:SF217">
    <property type="entry name" value="GLUCOSE DEHYDROGENASE [FAD, QUINONE]"/>
    <property type="match status" value="1"/>
</dbReference>
<dbReference type="Pfam" id="PF00732">
    <property type="entry name" value="GMC_oxred_N"/>
    <property type="match status" value="1"/>
</dbReference>
<dbReference type="GO" id="GO:0016614">
    <property type="term" value="F:oxidoreductase activity, acting on CH-OH group of donors"/>
    <property type="evidence" value="ECO:0007669"/>
    <property type="project" value="InterPro"/>
</dbReference>
<dbReference type="InterPro" id="IPR007867">
    <property type="entry name" value="GMC_OxRtase_C"/>
</dbReference>